<dbReference type="InterPro" id="IPR036388">
    <property type="entry name" value="WH-like_DNA-bd_sf"/>
</dbReference>
<evidence type="ECO:0000313" key="6">
    <source>
        <dbReference type="Proteomes" id="UP001141950"/>
    </source>
</evidence>
<dbReference type="PRINTS" id="PR00035">
    <property type="entry name" value="HTHGNTR"/>
</dbReference>
<feature type="domain" description="HTH gntR-type" evidence="4">
    <location>
        <begin position="6"/>
        <end position="74"/>
    </location>
</feature>
<accession>A0A9X2MT33</accession>
<reference evidence="5" key="1">
    <citation type="submission" date="2022-08" db="EMBL/GenBank/DDBJ databases">
        <title>The genomic sequence of strain Paenibacillus sp. SCIV0701.</title>
        <authorList>
            <person name="Zhao H."/>
        </authorList>
    </citation>
    <scope>NUCLEOTIDE SEQUENCE</scope>
    <source>
        <strain evidence="5">SCIV0701</strain>
    </source>
</reference>
<evidence type="ECO:0000256" key="2">
    <source>
        <dbReference type="ARBA" id="ARBA00023125"/>
    </source>
</evidence>
<dbReference type="EMBL" id="JANIPJ010000017">
    <property type="protein sequence ID" value="MCR2806441.1"/>
    <property type="molecule type" value="Genomic_DNA"/>
</dbReference>
<dbReference type="GO" id="GO:0003700">
    <property type="term" value="F:DNA-binding transcription factor activity"/>
    <property type="evidence" value="ECO:0007669"/>
    <property type="project" value="InterPro"/>
</dbReference>
<keyword evidence="1" id="KW-0805">Transcription regulation</keyword>
<keyword evidence="2" id="KW-0238">DNA-binding</keyword>
<comment type="caution">
    <text evidence="5">The sequence shown here is derived from an EMBL/GenBank/DDBJ whole genome shotgun (WGS) entry which is preliminary data.</text>
</comment>
<name>A0A9X2MT33_9BACL</name>
<dbReference type="PANTHER" id="PTHR43537:SF5">
    <property type="entry name" value="UXU OPERON TRANSCRIPTIONAL REGULATOR"/>
    <property type="match status" value="1"/>
</dbReference>
<keyword evidence="6" id="KW-1185">Reference proteome</keyword>
<dbReference type="CDD" id="cd07377">
    <property type="entry name" value="WHTH_GntR"/>
    <property type="match status" value="1"/>
</dbReference>
<sequence length="236" mass="26119">MKIETEKGHEIVGRMIVDKISAGDWEPGEKLPSVVDLSAQFGVGRSTVREALSALKATGWLDIRHGGGTFVKKVLPTDARQHDGVPLFQQAKSILELLEVRQILEAGTSALAAERRTEEDVRKLEAILESMEEALRTNDTAAGERADVAFHAAIAAASRNTLLVQLMDSLSQRFGETIGQTRELWFYQEQSTAERLLEEHRSIFQAIAEGNTAVAAKLIREHLTKVESTLRQHPLE</sequence>
<dbReference type="SUPFAM" id="SSF46785">
    <property type="entry name" value="Winged helix' DNA-binding domain"/>
    <property type="match status" value="1"/>
</dbReference>
<evidence type="ECO:0000256" key="3">
    <source>
        <dbReference type="ARBA" id="ARBA00023163"/>
    </source>
</evidence>
<dbReference type="GO" id="GO:0003677">
    <property type="term" value="F:DNA binding"/>
    <property type="evidence" value="ECO:0007669"/>
    <property type="project" value="UniProtKB-KW"/>
</dbReference>
<proteinExistence type="predicted"/>
<dbReference type="PROSITE" id="PS50949">
    <property type="entry name" value="HTH_GNTR"/>
    <property type="match status" value="1"/>
</dbReference>
<dbReference type="RefSeq" id="WP_257449878.1">
    <property type="nucleotide sequence ID" value="NZ_JANIPJ010000017.1"/>
</dbReference>
<evidence type="ECO:0000313" key="5">
    <source>
        <dbReference type="EMBL" id="MCR2806441.1"/>
    </source>
</evidence>
<dbReference type="SMART" id="SM00345">
    <property type="entry name" value="HTH_GNTR"/>
    <property type="match status" value="1"/>
</dbReference>
<dbReference type="InterPro" id="IPR008920">
    <property type="entry name" value="TF_FadR/GntR_C"/>
</dbReference>
<protein>
    <submittedName>
        <fullName evidence="5">FadR family transcriptional regulator</fullName>
    </submittedName>
</protein>
<dbReference type="InterPro" id="IPR011711">
    <property type="entry name" value="GntR_C"/>
</dbReference>
<dbReference type="Pfam" id="PF00392">
    <property type="entry name" value="GntR"/>
    <property type="match status" value="1"/>
</dbReference>
<dbReference type="InterPro" id="IPR036390">
    <property type="entry name" value="WH_DNA-bd_sf"/>
</dbReference>
<dbReference type="Gene3D" id="1.20.120.530">
    <property type="entry name" value="GntR ligand-binding domain-like"/>
    <property type="match status" value="1"/>
</dbReference>
<dbReference type="PANTHER" id="PTHR43537">
    <property type="entry name" value="TRANSCRIPTIONAL REGULATOR, GNTR FAMILY"/>
    <property type="match status" value="1"/>
</dbReference>
<dbReference type="AlphaFoldDB" id="A0A9X2MT33"/>
<dbReference type="Pfam" id="PF07729">
    <property type="entry name" value="FCD"/>
    <property type="match status" value="1"/>
</dbReference>
<dbReference type="Gene3D" id="1.10.10.10">
    <property type="entry name" value="Winged helix-like DNA-binding domain superfamily/Winged helix DNA-binding domain"/>
    <property type="match status" value="1"/>
</dbReference>
<evidence type="ECO:0000256" key="1">
    <source>
        <dbReference type="ARBA" id="ARBA00023015"/>
    </source>
</evidence>
<keyword evidence="3" id="KW-0804">Transcription</keyword>
<evidence type="ECO:0000259" key="4">
    <source>
        <dbReference type="PROSITE" id="PS50949"/>
    </source>
</evidence>
<dbReference type="SUPFAM" id="SSF48008">
    <property type="entry name" value="GntR ligand-binding domain-like"/>
    <property type="match status" value="1"/>
</dbReference>
<dbReference type="InterPro" id="IPR000524">
    <property type="entry name" value="Tscrpt_reg_HTH_GntR"/>
</dbReference>
<gene>
    <name evidence="5" type="ORF">NQZ67_21400</name>
</gene>
<organism evidence="5 6">
    <name type="scientific">Paenibacillus soyae</name>
    <dbReference type="NCBI Taxonomy" id="2969249"/>
    <lineage>
        <taxon>Bacteria</taxon>
        <taxon>Bacillati</taxon>
        <taxon>Bacillota</taxon>
        <taxon>Bacilli</taxon>
        <taxon>Bacillales</taxon>
        <taxon>Paenibacillaceae</taxon>
        <taxon>Paenibacillus</taxon>
    </lineage>
</organism>
<dbReference type="SMART" id="SM00895">
    <property type="entry name" value="FCD"/>
    <property type="match status" value="1"/>
</dbReference>
<dbReference type="Proteomes" id="UP001141950">
    <property type="component" value="Unassembled WGS sequence"/>
</dbReference>